<dbReference type="Gene3D" id="2.60.120.260">
    <property type="entry name" value="Galactose-binding domain-like"/>
    <property type="match status" value="2"/>
</dbReference>
<gene>
    <name evidence="2" type="ORF">HYG85_04885</name>
</gene>
<protein>
    <recommendedName>
        <fullName evidence="1">Fibronectin type-III domain-containing protein</fullName>
    </recommendedName>
</protein>
<dbReference type="InterPro" id="IPR003961">
    <property type="entry name" value="FN3_dom"/>
</dbReference>
<dbReference type="AlphaFoldDB" id="A0A8J8SBF5"/>
<keyword evidence="3" id="KW-1185">Reference proteome</keyword>
<reference evidence="2 3" key="1">
    <citation type="submission" date="2020-07" db="EMBL/GenBank/DDBJ databases">
        <title>Vallitalea guaymasensis genome.</title>
        <authorList>
            <person name="Postec A."/>
        </authorList>
    </citation>
    <scope>NUCLEOTIDE SEQUENCE [LARGE SCALE GENOMIC DNA]</scope>
    <source>
        <strain evidence="2 3">Ra1766G1</strain>
    </source>
</reference>
<dbReference type="EMBL" id="CP058561">
    <property type="protein sequence ID" value="QUH28286.1"/>
    <property type="molecule type" value="Genomic_DNA"/>
</dbReference>
<accession>A0A8J8SBF5</accession>
<evidence type="ECO:0000313" key="2">
    <source>
        <dbReference type="EMBL" id="QUH28286.1"/>
    </source>
</evidence>
<dbReference type="KEGG" id="vgu:HYG85_04885"/>
<proteinExistence type="predicted"/>
<dbReference type="InterPro" id="IPR036116">
    <property type="entry name" value="FN3_sf"/>
</dbReference>
<dbReference type="InterPro" id="IPR013783">
    <property type="entry name" value="Ig-like_fold"/>
</dbReference>
<feature type="domain" description="Fibronectin type-III" evidence="1">
    <location>
        <begin position="314"/>
        <end position="404"/>
    </location>
</feature>
<sequence>MKNIKKLVLFITLIIVVGGVNVYAANIGAKLTSPEEGWKRYDDNASEITYINCDVFHSEFSNSNYYYSGITGDSELIPEISFKFYGTKIRFIGTTHLESHRGKVKIIIDGVEYEFSQIASNYDLEILQFEKLDLNKDIHTVTITREASYTGKHMYLGAIDIDEDGYLIGKAKVGDQLLEPETGWKRYDDADSRFSYQGDFLSGTSDQYGGDYYNDTLHWVKATPVVDDTKIKFEFLGSKLRIISTVFNQYSKAFVVNVDGKEYTFSQYGDHSYQMLIAEINNLTYERHTVEIFSNDNIRYTFDAIDIDEDGALLPLNVINLTAIPNDTNIDLSWDAVADAEKYIVKRATSENGPFQTIADNVTSTSYIDTTAQPAVTYYYVVNVVKGTIVSENSNVASAMIENTNIAVLQIKLSTTDVYEYRVTMNEVDNFMKWYIDRANGTGLPFYSFSDESKIEPYTDVNEYLIFDKIIWFKVKEYLK</sequence>
<dbReference type="SUPFAM" id="SSF49265">
    <property type="entry name" value="Fibronectin type III"/>
    <property type="match status" value="1"/>
</dbReference>
<dbReference type="Proteomes" id="UP000677305">
    <property type="component" value="Chromosome"/>
</dbReference>
<evidence type="ECO:0000313" key="3">
    <source>
        <dbReference type="Proteomes" id="UP000677305"/>
    </source>
</evidence>
<dbReference type="RefSeq" id="WP_212692536.1">
    <property type="nucleotide sequence ID" value="NZ_CP058561.1"/>
</dbReference>
<name>A0A8J8SBF5_9FIRM</name>
<dbReference type="PROSITE" id="PS50853">
    <property type="entry name" value="FN3"/>
    <property type="match status" value="1"/>
</dbReference>
<evidence type="ECO:0000259" key="1">
    <source>
        <dbReference type="PROSITE" id="PS50853"/>
    </source>
</evidence>
<dbReference type="Gene3D" id="2.60.40.10">
    <property type="entry name" value="Immunoglobulins"/>
    <property type="match status" value="1"/>
</dbReference>
<organism evidence="2 3">
    <name type="scientific">Vallitalea guaymasensis</name>
    <dbReference type="NCBI Taxonomy" id="1185412"/>
    <lineage>
        <taxon>Bacteria</taxon>
        <taxon>Bacillati</taxon>
        <taxon>Bacillota</taxon>
        <taxon>Clostridia</taxon>
        <taxon>Lachnospirales</taxon>
        <taxon>Vallitaleaceae</taxon>
        <taxon>Vallitalea</taxon>
    </lineage>
</organism>